<comment type="caution">
    <text evidence="5">The sequence shown here is derived from an EMBL/GenBank/DDBJ whole genome shotgun (WGS) entry which is preliminary data.</text>
</comment>
<feature type="domain" description="HTH LytTR-type" evidence="4">
    <location>
        <begin position="140"/>
        <end position="244"/>
    </location>
</feature>
<dbReference type="RefSeq" id="WP_404614797.1">
    <property type="nucleotide sequence ID" value="NZ_JADIKK010000008.1"/>
</dbReference>
<evidence type="ECO:0000313" key="5">
    <source>
        <dbReference type="EMBL" id="MFK2878224.1"/>
    </source>
</evidence>
<dbReference type="Gene3D" id="2.40.50.1020">
    <property type="entry name" value="LytTr DNA-binding domain"/>
    <property type="match status" value="1"/>
</dbReference>
<reference evidence="5 6" key="1">
    <citation type="submission" date="2020-10" db="EMBL/GenBank/DDBJ databases">
        <title>Phylogeny of dyella-like bacteria.</title>
        <authorList>
            <person name="Fu J."/>
        </authorList>
    </citation>
    <scope>NUCLEOTIDE SEQUENCE [LARGE SCALE GENOMIC DNA]</scope>
    <source>
        <strain evidence="5 6">KACC 19113</strain>
    </source>
</reference>
<dbReference type="Pfam" id="PF00072">
    <property type="entry name" value="Response_reg"/>
    <property type="match status" value="1"/>
</dbReference>
<dbReference type="PANTHER" id="PTHR37299:SF1">
    <property type="entry name" value="STAGE 0 SPORULATION PROTEIN A HOMOLOG"/>
    <property type="match status" value="1"/>
</dbReference>
<feature type="modified residue" description="4-aspartylphosphate" evidence="2">
    <location>
        <position position="55"/>
    </location>
</feature>
<dbReference type="PROSITE" id="PS50110">
    <property type="entry name" value="RESPONSE_REGULATORY"/>
    <property type="match status" value="1"/>
</dbReference>
<evidence type="ECO:0000259" key="4">
    <source>
        <dbReference type="PROSITE" id="PS50930"/>
    </source>
</evidence>
<keyword evidence="1" id="KW-0902">Two-component regulatory system</keyword>
<dbReference type="PROSITE" id="PS50930">
    <property type="entry name" value="HTH_LYTTR"/>
    <property type="match status" value="1"/>
</dbReference>
<evidence type="ECO:0000256" key="2">
    <source>
        <dbReference type="PROSITE-ProRule" id="PRU00169"/>
    </source>
</evidence>
<dbReference type="SUPFAM" id="SSF52172">
    <property type="entry name" value="CheY-like"/>
    <property type="match status" value="1"/>
</dbReference>
<dbReference type="PANTHER" id="PTHR37299">
    <property type="entry name" value="TRANSCRIPTIONAL REGULATOR-RELATED"/>
    <property type="match status" value="1"/>
</dbReference>
<dbReference type="Pfam" id="PF04397">
    <property type="entry name" value="LytTR"/>
    <property type="match status" value="1"/>
</dbReference>
<sequence length="244" mass="27394">MTLRVLVVDDEPLARGGVRARLAAHADMQVIGECADGEAALESMRELRPDLVFIDVQMPGINGLDALERLPPQERPLAILLTAHAQFALRAFAVRALDYLLKPVDEDRFADALDRARQMLAAHRRDPSLAEALPAHASRFEIRLGQRVQWVDVSRIDWIEAQGDYAGLHVGERLHLLREPLHKLALRLDPAQFVRIHRSLIVRLDRVAELQALSNRDCLLRLRDGTPLRASRTYVDALRAALAS</sequence>
<keyword evidence="2" id="KW-0597">Phosphoprotein</keyword>
<feature type="domain" description="Response regulatory" evidence="3">
    <location>
        <begin position="4"/>
        <end position="117"/>
    </location>
</feature>
<evidence type="ECO:0000259" key="3">
    <source>
        <dbReference type="PROSITE" id="PS50110"/>
    </source>
</evidence>
<dbReference type="SMART" id="SM00850">
    <property type="entry name" value="LytTR"/>
    <property type="match status" value="1"/>
</dbReference>
<name>A0ABW8J9H5_9GAMM</name>
<evidence type="ECO:0000256" key="1">
    <source>
        <dbReference type="ARBA" id="ARBA00023012"/>
    </source>
</evidence>
<proteinExistence type="predicted"/>
<organism evidence="5 6">
    <name type="scientific">Rhodanobacter hydrolyticus</name>
    <dbReference type="NCBI Taxonomy" id="2250595"/>
    <lineage>
        <taxon>Bacteria</taxon>
        <taxon>Pseudomonadati</taxon>
        <taxon>Pseudomonadota</taxon>
        <taxon>Gammaproteobacteria</taxon>
        <taxon>Lysobacterales</taxon>
        <taxon>Rhodanobacteraceae</taxon>
        <taxon>Rhodanobacter</taxon>
    </lineage>
</organism>
<dbReference type="InterPro" id="IPR007492">
    <property type="entry name" value="LytTR_DNA-bd_dom"/>
</dbReference>
<accession>A0ABW8J9H5</accession>
<dbReference type="SMART" id="SM00448">
    <property type="entry name" value="REC"/>
    <property type="match status" value="1"/>
</dbReference>
<dbReference type="InterPro" id="IPR046947">
    <property type="entry name" value="LytR-like"/>
</dbReference>
<evidence type="ECO:0000313" key="6">
    <source>
        <dbReference type="Proteomes" id="UP001620339"/>
    </source>
</evidence>
<dbReference type="EMBL" id="JADIKK010000008">
    <property type="protein sequence ID" value="MFK2878224.1"/>
    <property type="molecule type" value="Genomic_DNA"/>
</dbReference>
<keyword evidence="6" id="KW-1185">Reference proteome</keyword>
<dbReference type="Proteomes" id="UP001620339">
    <property type="component" value="Unassembled WGS sequence"/>
</dbReference>
<dbReference type="InterPro" id="IPR011006">
    <property type="entry name" value="CheY-like_superfamily"/>
</dbReference>
<gene>
    <name evidence="5" type="ORF">ISP25_14200</name>
</gene>
<protein>
    <submittedName>
        <fullName evidence="5">Response regulator transcription factor</fullName>
    </submittedName>
</protein>
<dbReference type="Gene3D" id="3.40.50.2300">
    <property type="match status" value="1"/>
</dbReference>
<dbReference type="InterPro" id="IPR001789">
    <property type="entry name" value="Sig_transdc_resp-reg_receiver"/>
</dbReference>